<organism evidence="6 7">
    <name type="scientific">Rathayibacter tanaceti</name>
    <dbReference type="NCBI Taxonomy" id="1671680"/>
    <lineage>
        <taxon>Bacteria</taxon>
        <taxon>Bacillati</taxon>
        <taxon>Actinomycetota</taxon>
        <taxon>Actinomycetes</taxon>
        <taxon>Micrococcales</taxon>
        <taxon>Microbacteriaceae</taxon>
        <taxon>Rathayibacter</taxon>
    </lineage>
</organism>
<dbReference type="EC" id="3.6.3.40" evidence="6"/>
<dbReference type="InterPro" id="IPR027417">
    <property type="entry name" value="P-loop_NTPase"/>
</dbReference>
<protein>
    <submittedName>
        <fullName evidence="6">Teichoic acids export ATP-binding protein TagH</fullName>
        <ecNumber evidence="6">3.6.3.40</ecNumber>
    </submittedName>
</protein>
<evidence type="ECO:0000256" key="5">
    <source>
        <dbReference type="SAM" id="MobiDB-lite"/>
    </source>
</evidence>
<dbReference type="Gene3D" id="3.40.50.300">
    <property type="entry name" value="P-loop containing nucleotide triphosphate hydrolases"/>
    <property type="match status" value="1"/>
</dbReference>
<evidence type="ECO:0000256" key="1">
    <source>
        <dbReference type="ARBA" id="ARBA00005417"/>
    </source>
</evidence>
<feature type="compositionally biased region" description="Basic and acidic residues" evidence="5">
    <location>
        <begin position="259"/>
        <end position="268"/>
    </location>
</feature>
<evidence type="ECO:0000313" key="7">
    <source>
        <dbReference type="Proteomes" id="UP000076717"/>
    </source>
</evidence>
<proteinExistence type="inferred from homology"/>
<dbReference type="GO" id="GO:0005524">
    <property type="term" value="F:ATP binding"/>
    <property type="evidence" value="ECO:0007669"/>
    <property type="project" value="UniProtKB-KW"/>
</dbReference>
<dbReference type="PANTHER" id="PTHR46743:SF2">
    <property type="entry name" value="TEICHOIC ACIDS EXPORT ATP-BINDING PROTEIN TAGH"/>
    <property type="match status" value="1"/>
</dbReference>
<dbReference type="Gene3D" id="2.70.50.60">
    <property type="entry name" value="abc- transporter (atp binding component) like domain"/>
    <property type="match status" value="1"/>
</dbReference>
<keyword evidence="2" id="KW-0813">Transport</keyword>
<evidence type="ECO:0000256" key="4">
    <source>
        <dbReference type="ARBA" id="ARBA00022840"/>
    </source>
</evidence>
<dbReference type="PANTHER" id="PTHR46743">
    <property type="entry name" value="TEICHOIC ACIDS EXPORT ATP-BINDING PROTEIN TAGH"/>
    <property type="match status" value="1"/>
</dbReference>
<dbReference type="AlphaFoldDB" id="A0A166I9S9"/>
<comment type="similarity">
    <text evidence="1">Belongs to the ABC transporter superfamily.</text>
</comment>
<dbReference type="CDD" id="cd10147">
    <property type="entry name" value="Wzt_C-like"/>
    <property type="match status" value="1"/>
</dbReference>
<name>A0A166I9S9_9MICO</name>
<keyword evidence="4 6" id="KW-0067">ATP-binding</keyword>
<dbReference type="Pfam" id="PF00005">
    <property type="entry name" value="ABC_tran"/>
    <property type="match status" value="1"/>
</dbReference>
<feature type="region of interest" description="Disordered" evidence="5">
    <location>
        <begin position="259"/>
        <end position="281"/>
    </location>
</feature>
<comment type="caution">
    <text evidence="6">The sequence shown here is derived from an EMBL/GenBank/DDBJ whole genome shotgun (WGS) entry which is preliminary data.</text>
</comment>
<keyword evidence="6" id="KW-0378">Hydrolase</keyword>
<dbReference type="SMART" id="SM00382">
    <property type="entry name" value="AAA"/>
    <property type="match status" value="1"/>
</dbReference>
<evidence type="ECO:0000313" key="6">
    <source>
        <dbReference type="EMBL" id="KZX22005.1"/>
    </source>
</evidence>
<dbReference type="GO" id="GO:0016020">
    <property type="term" value="C:membrane"/>
    <property type="evidence" value="ECO:0007669"/>
    <property type="project" value="InterPro"/>
</dbReference>
<dbReference type="PROSITE" id="PS50893">
    <property type="entry name" value="ABC_TRANSPORTER_2"/>
    <property type="match status" value="1"/>
</dbReference>
<dbReference type="GO" id="GO:0016887">
    <property type="term" value="F:ATP hydrolysis activity"/>
    <property type="evidence" value="ECO:0007669"/>
    <property type="project" value="InterPro"/>
</dbReference>
<dbReference type="Proteomes" id="UP000076717">
    <property type="component" value="Unassembled WGS sequence"/>
</dbReference>
<dbReference type="SUPFAM" id="SSF52540">
    <property type="entry name" value="P-loop containing nucleoside triphosphate hydrolases"/>
    <property type="match status" value="1"/>
</dbReference>
<gene>
    <name evidence="6" type="primary">tagH_1</name>
    <name evidence="6" type="ORF">ACH61_00859</name>
</gene>
<keyword evidence="3" id="KW-0547">Nucleotide-binding</keyword>
<dbReference type="EMBL" id="LIIN01000018">
    <property type="protein sequence ID" value="KZX22005.1"/>
    <property type="molecule type" value="Genomic_DNA"/>
</dbReference>
<dbReference type="Pfam" id="PF14524">
    <property type="entry name" value="Wzt_C"/>
    <property type="match status" value="1"/>
</dbReference>
<dbReference type="RefSeq" id="WP_068208827.1">
    <property type="nucleotide sequence ID" value="NZ_CP047186.1"/>
</dbReference>
<sequence>MTLETEVAVPDAAAMPTIIRVQNASKRFVIRKDKSLKERVVNFGRGKQHRDDFWALRDIDLDIPLGSTVGLIGANGSGKSTLLKLIGGIIQPTTGTVERRGRLAALLELGAGFHPDLTGRENVFLNGAILGLSRKELEDKFDSIVDFSEISDFIDTQVKFYSSGMYVRLAFAIAIHTDPDLLLVDEVLAVGDEPFQRKCMDRIRAFQRAGKTIVLVTHSLEQVGELCDRTVVLEHGSVIYDGETARGLEVLRNGFESSRQERVERESAEAEEAGEEPEQAQPAEIVSIELEGGTVEQGNRILRPGDDLEVRVTLRPLTSAPLERWFLGMGVDTPLGQVVFGTNTMRLGFEHPPLTKETTVVFHLPDTHFGGGTYAVHASASTMDTGEFTRVPVGARFTVERSSKRVGLVDVGASATVDGITLA</sequence>
<dbReference type="InterPro" id="IPR003439">
    <property type="entry name" value="ABC_transporter-like_ATP-bd"/>
</dbReference>
<dbReference type="InterPro" id="IPR050683">
    <property type="entry name" value="Bact_Polysacc_Export_ATP-bd"/>
</dbReference>
<accession>A0A166I9S9</accession>
<keyword evidence="7" id="KW-1185">Reference proteome</keyword>
<evidence type="ECO:0000256" key="3">
    <source>
        <dbReference type="ARBA" id="ARBA00022741"/>
    </source>
</evidence>
<dbReference type="InterPro" id="IPR029439">
    <property type="entry name" value="Wzt_C"/>
</dbReference>
<evidence type="ECO:0000256" key="2">
    <source>
        <dbReference type="ARBA" id="ARBA00022448"/>
    </source>
</evidence>
<dbReference type="InterPro" id="IPR015860">
    <property type="entry name" value="ABC_transpr_TagH-like"/>
</dbReference>
<dbReference type="CDD" id="cd03220">
    <property type="entry name" value="ABC_KpsT_Wzt"/>
    <property type="match status" value="1"/>
</dbReference>
<dbReference type="GO" id="GO:0140359">
    <property type="term" value="F:ABC-type transporter activity"/>
    <property type="evidence" value="ECO:0007669"/>
    <property type="project" value="InterPro"/>
</dbReference>
<feature type="compositionally biased region" description="Acidic residues" evidence="5">
    <location>
        <begin position="269"/>
        <end position="278"/>
    </location>
</feature>
<dbReference type="PATRIC" id="fig|1671680.3.peg.903"/>
<reference evidence="6 7" key="1">
    <citation type="submission" date="2015-08" db="EMBL/GenBank/DDBJ databases">
        <title>Draft Genome Sequence of Rathayibacter sp. Strain VKM Ac-2596 Isolated from Leaf Gall Induced by Plant-Parasitic Nematodes.</title>
        <authorList>
            <person name="Vasilenko O.V."/>
            <person name="Starodumova I.P."/>
            <person name="Tarlachkov S.V."/>
            <person name="Dorofeeva L.V."/>
            <person name="Evtushenko L.I."/>
        </authorList>
    </citation>
    <scope>NUCLEOTIDE SEQUENCE [LARGE SCALE GENOMIC DNA]</scope>
    <source>
        <strain evidence="6 7">VKM Ac-2596</strain>
    </source>
</reference>
<dbReference type="InterPro" id="IPR003593">
    <property type="entry name" value="AAA+_ATPase"/>
</dbReference>